<sequence>MAVQARSTRKVNPSIPANDGTCHFFRLSEGLLYLEKIDRSTKLVANSEANLALMDAQDVEDDVRAAKRRKIGKNQMASTKKSAKKPVVDANKLQYVNWQLRHETRALGLQYNDLLFVGSPNGTATERLSTFLRHCSDRNQTQIRQITLRDDFLDLSGSHRYTLNPYAFSHVAAFCRANPKRRVNMRIPWVYIPDEVCGGLLFMFVYVLQVMDYFHAWVTGCGITQQLRFFFAPVPENVRFFPREEVFDEEEFQTSLLRLHDWPGFVQTIPGGLDAWVKKTKELYADGF</sequence>
<dbReference type="Proteomes" id="UP000800094">
    <property type="component" value="Unassembled WGS sequence"/>
</dbReference>
<dbReference type="EMBL" id="ML987202">
    <property type="protein sequence ID" value="KAF2244821.1"/>
    <property type="molecule type" value="Genomic_DNA"/>
</dbReference>
<dbReference type="AlphaFoldDB" id="A0A6A6I3C7"/>
<keyword evidence="1" id="KW-0472">Membrane</keyword>
<protein>
    <submittedName>
        <fullName evidence="2">Uncharacterized protein</fullName>
    </submittedName>
</protein>
<organism evidence="2 3">
    <name type="scientific">Trematosphaeria pertusa</name>
    <dbReference type="NCBI Taxonomy" id="390896"/>
    <lineage>
        <taxon>Eukaryota</taxon>
        <taxon>Fungi</taxon>
        <taxon>Dikarya</taxon>
        <taxon>Ascomycota</taxon>
        <taxon>Pezizomycotina</taxon>
        <taxon>Dothideomycetes</taxon>
        <taxon>Pleosporomycetidae</taxon>
        <taxon>Pleosporales</taxon>
        <taxon>Massarineae</taxon>
        <taxon>Trematosphaeriaceae</taxon>
        <taxon>Trematosphaeria</taxon>
    </lineage>
</organism>
<dbReference type="RefSeq" id="XP_033679825.1">
    <property type="nucleotide sequence ID" value="XM_033833815.1"/>
</dbReference>
<accession>A0A6A6I3C7</accession>
<name>A0A6A6I3C7_9PLEO</name>
<keyword evidence="1" id="KW-1133">Transmembrane helix</keyword>
<reference evidence="2" key="1">
    <citation type="journal article" date="2020" name="Stud. Mycol.">
        <title>101 Dothideomycetes genomes: a test case for predicting lifestyles and emergence of pathogens.</title>
        <authorList>
            <person name="Haridas S."/>
            <person name="Albert R."/>
            <person name="Binder M."/>
            <person name="Bloem J."/>
            <person name="Labutti K."/>
            <person name="Salamov A."/>
            <person name="Andreopoulos B."/>
            <person name="Baker S."/>
            <person name="Barry K."/>
            <person name="Bills G."/>
            <person name="Bluhm B."/>
            <person name="Cannon C."/>
            <person name="Castanera R."/>
            <person name="Culley D."/>
            <person name="Daum C."/>
            <person name="Ezra D."/>
            <person name="Gonzalez J."/>
            <person name="Henrissat B."/>
            <person name="Kuo A."/>
            <person name="Liang C."/>
            <person name="Lipzen A."/>
            <person name="Lutzoni F."/>
            <person name="Magnuson J."/>
            <person name="Mondo S."/>
            <person name="Nolan M."/>
            <person name="Ohm R."/>
            <person name="Pangilinan J."/>
            <person name="Park H.-J."/>
            <person name="Ramirez L."/>
            <person name="Alfaro M."/>
            <person name="Sun H."/>
            <person name="Tritt A."/>
            <person name="Yoshinaga Y."/>
            <person name="Zwiers L.-H."/>
            <person name="Turgeon B."/>
            <person name="Goodwin S."/>
            <person name="Spatafora J."/>
            <person name="Crous P."/>
            <person name="Grigoriev I."/>
        </authorList>
    </citation>
    <scope>NUCLEOTIDE SEQUENCE</scope>
    <source>
        <strain evidence="2">CBS 122368</strain>
    </source>
</reference>
<evidence type="ECO:0000313" key="2">
    <source>
        <dbReference type="EMBL" id="KAF2244821.1"/>
    </source>
</evidence>
<keyword evidence="3" id="KW-1185">Reference proteome</keyword>
<evidence type="ECO:0000256" key="1">
    <source>
        <dbReference type="SAM" id="Phobius"/>
    </source>
</evidence>
<dbReference type="GeneID" id="54587145"/>
<keyword evidence="1" id="KW-0812">Transmembrane</keyword>
<gene>
    <name evidence="2" type="ORF">BU26DRAFT_568816</name>
</gene>
<feature type="transmembrane region" description="Helical" evidence="1">
    <location>
        <begin position="189"/>
        <end position="208"/>
    </location>
</feature>
<dbReference type="OrthoDB" id="3668237at2759"/>
<proteinExistence type="predicted"/>
<evidence type="ECO:0000313" key="3">
    <source>
        <dbReference type="Proteomes" id="UP000800094"/>
    </source>
</evidence>